<comment type="caution">
    <text evidence="2">The sequence shown here is derived from an EMBL/GenBank/DDBJ whole genome shotgun (WGS) entry which is preliminary data.</text>
</comment>
<dbReference type="Proteomes" id="UP001153269">
    <property type="component" value="Unassembled WGS sequence"/>
</dbReference>
<accession>A0A9N7VEB6</accession>
<keyword evidence="3" id="KW-1185">Reference proteome</keyword>
<organism evidence="2 3">
    <name type="scientific">Pleuronectes platessa</name>
    <name type="common">European plaice</name>
    <dbReference type="NCBI Taxonomy" id="8262"/>
    <lineage>
        <taxon>Eukaryota</taxon>
        <taxon>Metazoa</taxon>
        <taxon>Chordata</taxon>
        <taxon>Craniata</taxon>
        <taxon>Vertebrata</taxon>
        <taxon>Euteleostomi</taxon>
        <taxon>Actinopterygii</taxon>
        <taxon>Neopterygii</taxon>
        <taxon>Teleostei</taxon>
        <taxon>Neoteleostei</taxon>
        <taxon>Acanthomorphata</taxon>
        <taxon>Carangaria</taxon>
        <taxon>Pleuronectiformes</taxon>
        <taxon>Pleuronectoidei</taxon>
        <taxon>Pleuronectidae</taxon>
        <taxon>Pleuronectes</taxon>
    </lineage>
</organism>
<evidence type="ECO:0000313" key="3">
    <source>
        <dbReference type="Proteomes" id="UP001153269"/>
    </source>
</evidence>
<gene>
    <name evidence="2" type="ORF">PLEPLA_LOCUS35685</name>
</gene>
<sequence length="102" mass="11248">MACVTLSRSDVCLHSRCFPRDSTRRQSLGCLCLCCQRIHNIRSMDLEAINDCDSQFTFQAGPSSVDSGQRKLALWGTSGHKRGASAQAHYRDSSARETGPQI</sequence>
<evidence type="ECO:0000313" key="2">
    <source>
        <dbReference type="EMBL" id="CAB1448021.1"/>
    </source>
</evidence>
<dbReference type="EMBL" id="CADEAL010003962">
    <property type="protein sequence ID" value="CAB1448021.1"/>
    <property type="molecule type" value="Genomic_DNA"/>
</dbReference>
<name>A0A9N7VEB6_PLEPL</name>
<dbReference type="AlphaFoldDB" id="A0A9N7VEB6"/>
<protein>
    <submittedName>
        <fullName evidence="2">Uncharacterized protein</fullName>
    </submittedName>
</protein>
<feature type="region of interest" description="Disordered" evidence="1">
    <location>
        <begin position="79"/>
        <end position="102"/>
    </location>
</feature>
<proteinExistence type="predicted"/>
<evidence type="ECO:0000256" key="1">
    <source>
        <dbReference type="SAM" id="MobiDB-lite"/>
    </source>
</evidence>
<reference evidence="2" key="1">
    <citation type="submission" date="2020-03" db="EMBL/GenBank/DDBJ databases">
        <authorList>
            <person name="Weist P."/>
        </authorList>
    </citation>
    <scope>NUCLEOTIDE SEQUENCE</scope>
</reference>